<reference evidence="6" key="1">
    <citation type="submission" date="2021-06" db="EMBL/GenBank/DDBJ databases">
        <title>New haloarchaea isolates fom saline soil.</title>
        <authorList>
            <person name="Duran-Viseras A."/>
            <person name="Sanchez-Porro C.S."/>
            <person name="Ventosa A."/>
        </authorList>
    </citation>
    <scope>NUCLEOTIDE SEQUENCE</scope>
    <source>
        <strain evidence="6">JCM 18369</strain>
    </source>
</reference>
<keyword evidence="4" id="KW-0862">Zinc</keyword>
<dbReference type="SUPFAM" id="SSF53187">
    <property type="entry name" value="Zn-dependent exopeptidases"/>
    <property type="match status" value="1"/>
</dbReference>
<evidence type="ECO:0000256" key="4">
    <source>
        <dbReference type="ARBA" id="ARBA00022833"/>
    </source>
</evidence>
<dbReference type="InterPro" id="IPR043795">
    <property type="entry name" value="N-alpha-Ac-DABA-like"/>
</dbReference>
<dbReference type="GO" id="GO:0016811">
    <property type="term" value="F:hydrolase activity, acting on carbon-nitrogen (but not peptide) bonds, in linear amides"/>
    <property type="evidence" value="ECO:0007669"/>
    <property type="project" value="InterPro"/>
</dbReference>
<evidence type="ECO:0000313" key="6">
    <source>
        <dbReference type="EMBL" id="MBV0903578.1"/>
    </source>
</evidence>
<dbReference type="Pfam" id="PF24827">
    <property type="entry name" value="AstE_AspA_cat"/>
    <property type="match status" value="1"/>
</dbReference>
<protein>
    <submittedName>
        <fullName evidence="6">Succinylglutamate desuccinylase/aspartoacylase family protein</fullName>
    </submittedName>
</protein>
<dbReference type="RefSeq" id="WP_162414627.1">
    <property type="nucleotide sequence ID" value="NZ_JAHQXE010000006.1"/>
</dbReference>
<dbReference type="InterPro" id="IPR053138">
    <property type="entry name" value="N-alpha-Ac-DABA_deacetylase"/>
</dbReference>
<dbReference type="PANTHER" id="PTHR37326:SF1">
    <property type="entry name" value="BLL3975 PROTEIN"/>
    <property type="match status" value="1"/>
</dbReference>
<sequence length="354" mass="39467">MTNPFRYDGEVAPGEVRHLRYEVGETYLGDPIEIPVTVLNGEHDGPTVGLTAALHGDELNGVKVIQEVADRYDPDDIHGTVVCCHVLNVPGYLAQTRDIPIYDQDLNRAFPGKPRSNTAERMADRIYRTFVEKCDLLLDFHTSTRNRTTMFHTRADTTNERVDRLARAFGANVVISGPGDVGSLRRTATENGIPAVTVEMGKAHRFQPTLIERALDGVASVFAEFGVDPTATVGWPGWFRVVPADQGDKTWLRADTGGLVEMRWGPYPLVREGETICTITDHFKHSEKVVEAPFTGILVGVLENPVAQPGHPLCHLVRIDETTRDEIQAEIDRGEFDGYRQRGLRWRGERSELD</sequence>
<accession>A0AA41KK93</accession>
<dbReference type="EMBL" id="JAHQXE010000006">
    <property type="protein sequence ID" value="MBV0903578.1"/>
    <property type="molecule type" value="Genomic_DNA"/>
</dbReference>
<dbReference type="CDD" id="cd06251">
    <property type="entry name" value="M14_ASTE_ASPA-like"/>
    <property type="match status" value="1"/>
</dbReference>
<evidence type="ECO:0000256" key="2">
    <source>
        <dbReference type="ARBA" id="ARBA00022723"/>
    </source>
</evidence>
<comment type="caution">
    <text evidence="6">The sequence shown here is derived from an EMBL/GenBank/DDBJ whole genome shotgun (WGS) entry which is preliminary data.</text>
</comment>
<proteinExistence type="predicted"/>
<dbReference type="Gene3D" id="3.40.630.10">
    <property type="entry name" value="Zn peptidases"/>
    <property type="match status" value="1"/>
</dbReference>
<dbReference type="PIRSF" id="PIRSF039012">
    <property type="entry name" value="ASP"/>
    <property type="match status" value="1"/>
</dbReference>
<dbReference type="InterPro" id="IPR055438">
    <property type="entry name" value="AstE_AspA_cat"/>
</dbReference>
<name>A0AA41KK93_9EURY</name>
<comment type="cofactor">
    <cofactor evidence="1">
        <name>Zn(2+)</name>
        <dbReference type="ChEBI" id="CHEBI:29105"/>
    </cofactor>
</comment>
<keyword evidence="7" id="KW-1185">Reference proteome</keyword>
<keyword evidence="2" id="KW-0479">Metal-binding</keyword>
<gene>
    <name evidence="6" type="ORF">KTS37_17480</name>
</gene>
<feature type="domain" description="Succinylglutamate desuccinylase/Aspartoacylase catalytic" evidence="5">
    <location>
        <begin position="44"/>
        <end position="223"/>
    </location>
</feature>
<dbReference type="Proteomes" id="UP001166304">
    <property type="component" value="Unassembled WGS sequence"/>
</dbReference>
<dbReference type="GO" id="GO:0046872">
    <property type="term" value="F:metal ion binding"/>
    <property type="evidence" value="ECO:0007669"/>
    <property type="project" value="UniProtKB-KW"/>
</dbReference>
<evidence type="ECO:0000313" key="7">
    <source>
        <dbReference type="Proteomes" id="UP001166304"/>
    </source>
</evidence>
<evidence type="ECO:0000259" key="5">
    <source>
        <dbReference type="Pfam" id="PF24827"/>
    </source>
</evidence>
<dbReference type="PANTHER" id="PTHR37326">
    <property type="entry name" value="BLL3975 PROTEIN"/>
    <property type="match status" value="1"/>
</dbReference>
<dbReference type="GO" id="GO:0016788">
    <property type="term" value="F:hydrolase activity, acting on ester bonds"/>
    <property type="evidence" value="ECO:0007669"/>
    <property type="project" value="InterPro"/>
</dbReference>
<dbReference type="AlphaFoldDB" id="A0AA41KK93"/>
<organism evidence="6 7">
    <name type="scientific">Haloarcula salina</name>
    <dbReference type="NCBI Taxonomy" id="1429914"/>
    <lineage>
        <taxon>Archaea</taxon>
        <taxon>Methanobacteriati</taxon>
        <taxon>Methanobacteriota</taxon>
        <taxon>Stenosarchaea group</taxon>
        <taxon>Halobacteria</taxon>
        <taxon>Halobacteriales</taxon>
        <taxon>Haloarculaceae</taxon>
        <taxon>Haloarcula</taxon>
    </lineage>
</organism>
<keyword evidence="3" id="KW-0378">Hydrolase</keyword>
<evidence type="ECO:0000256" key="3">
    <source>
        <dbReference type="ARBA" id="ARBA00022801"/>
    </source>
</evidence>
<evidence type="ECO:0000256" key="1">
    <source>
        <dbReference type="ARBA" id="ARBA00001947"/>
    </source>
</evidence>